<evidence type="ECO:0000256" key="8">
    <source>
        <dbReference type="ARBA" id="ARBA00022989"/>
    </source>
</evidence>
<protein>
    <recommendedName>
        <fullName evidence="15">Cadherin domain-containing protein</fullName>
    </recommendedName>
</protein>
<feature type="chain" id="PRO_5041717805" description="Cadherin domain-containing protein" evidence="14">
    <location>
        <begin position="19"/>
        <end position="1017"/>
    </location>
</feature>
<comment type="subcellular location">
    <subcellularLocation>
        <location evidence="1">Cell membrane</location>
        <topology evidence="1">Single-pass type I membrane protein</topology>
    </subcellularLocation>
</comment>
<evidence type="ECO:0000313" key="17">
    <source>
        <dbReference type="Proteomes" id="UP001186944"/>
    </source>
</evidence>
<dbReference type="InterPro" id="IPR013164">
    <property type="entry name" value="Cadherin_N"/>
</dbReference>
<feature type="signal peptide" evidence="14">
    <location>
        <begin position="1"/>
        <end position="18"/>
    </location>
</feature>
<feature type="domain" description="Cadherin" evidence="15">
    <location>
        <begin position="570"/>
        <end position="674"/>
    </location>
</feature>
<reference evidence="16" key="1">
    <citation type="submission" date="2019-08" db="EMBL/GenBank/DDBJ databases">
        <title>The improved chromosome-level genome for the pearl oyster Pinctada fucata martensii using PacBio sequencing and Hi-C.</title>
        <authorList>
            <person name="Zheng Z."/>
        </authorList>
    </citation>
    <scope>NUCLEOTIDE SEQUENCE</scope>
    <source>
        <strain evidence="16">ZZ-2019</strain>
        <tissue evidence="16">Adductor muscle</tissue>
    </source>
</reference>
<dbReference type="EMBL" id="VSWD01000006">
    <property type="protein sequence ID" value="KAK3099773.1"/>
    <property type="molecule type" value="Genomic_DNA"/>
</dbReference>
<dbReference type="AlphaFoldDB" id="A0AA88Y781"/>
<keyword evidence="2" id="KW-1003">Cell membrane</keyword>
<evidence type="ECO:0000256" key="6">
    <source>
        <dbReference type="ARBA" id="ARBA00022837"/>
    </source>
</evidence>
<feature type="domain" description="Cadherin" evidence="15">
    <location>
        <begin position="247"/>
        <end position="355"/>
    </location>
</feature>
<feature type="compositionally biased region" description="Basic and acidic residues" evidence="12">
    <location>
        <begin position="983"/>
        <end position="1001"/>
    </location>
</feature>
<dbReference type="FunFam" id="2.60.40.60:FF:000020">
    <property type="entry name" value="Dachsous cadherin-related 1b"/>
    <property type="match status" value="2"/>
</dbReference>
<dbReference type="PRINTS" id="PR00205">
    <property type="entry name" value="CADHERIN"/>
</dbReference>
<dbReference type="GO" id="GO:0005886">
    <property type="term" value="C:plasma membrane"/>
    <property type="evidence" value="ECO:0007669"/>
    <property type="project" value="UniProtKB-SubCell"/>
</dbReference>
<evidence type="ECO:0000256" key="3">
    <source>
        <dbReference type="ARBA" id="ARBA00022692"/>
    </source>
</evidence>
<keyword evidence="9 13" id="KW-0472">Membrane</keyword>
<keyword evidence="7" id="KW-0130">Cell adhesion</keyword>
<evidence type="ECO:0000256" key="5">
    <source>
        <dbReference type="ARBA" id="ARBA00022737"/>
    </source>
</evidence>
<feature type="domain" description="Cadherin" evidence="15">
    <location>
        <begin position="362"/>
        <end position="465"/>
    </location>
</feature>
<evidence type="ECO:0000256" key="2">
    <source>
        <dbReference type="ARBA" id="ARBA00022475"/>
    </source>
</evidence>
<dbReference type="FunFam" id="2.60.40.60:FF:000007">
    <property type="entry name" value="Protocadherin alpha 2"/>
    <property type="match status" value="1"/>
</dbReference>
<dbReference type="InterPro" id="IPR020894">
    <property type="entry name" value="Cadherin_CS"/>
</dbReference>
<organism evidence="16 17">
    <name type="scientific">Pinctada imbricata</name>
    <name type="common">Atlantic pearl-oyster</name>
    <name type="synonym">Pinctada martensii</name>
    <dbReference type="NCBI Taxonomy" id="66713"/>
    <lineage>
        <taxon>Eukaryota</taxon>
        <taxon>Metazoa</taxon>
        <taxon>Spiralia</taxon>
        <taxon>Lophotrochozoa</taxon>
        <taxon>Mollusca</taxon>
        <taxon>Bivalvia</taxon>
        <taxon>Autobranchia</taxon>
        <taxon>Pteriomorphia</taxon>
        <taxon>Pterioida</taxon>
        <taxon>Pterioidea</taxon>
        <taxon>Pteriidae</taxon>
        <taxon>Pinctada</taxon>
    </lineage>
</organism>
<evidence type="ECO:0000256" key="14">
    <source>
        <dbReference type="SAM" id="SignalP"/>
    </source>
</evidence>
<comment type="caution">
    <text evidence="16">The sequence shown here is derived from an EMBL/GenBank/DDBJ whole genome shotgun (WGS) entry which is preliminary data.</text>
</comment>
<dbReference type="PANTHER" id="PTHR24028">
    <property type="entry name" value="CADHERIN-87A"/>
    <property type="match status" value="1"/>
</dbReference>
<proteinExistence type="predicted"/>
<dbReference type="InterPro" id="IPR015919">
    <property type="entry name" value="Cadherin-like_sf"/>
</dbReference>
<dbReference type="InterPro" id="IPR002126">
    <property type="entry name" value="Cadherin-like_dom"/>
</dbReference>
<evidence type="ECO:0000256" key="4">
    <source>
        <dbReference type="ARBA" id="ARBA00022729"/>
    </source>
</evidence>
<sequence length="1017" mass="111909">MAASVLLLSLFIASVAHAQTLLTFNFLEQKPRNTLVGDIANSSDLSKTLTDQELQSLQYTLVEQTSSVNISIFNLDRYTGLLTTTTVVDREDICRSAVSCVAKFGVIINSETFTNIYHFYNVEVIILDQNDNVPEFPTASSTIQLSENTPVGYLKTIDSATDLDVGINGIQSYEIVPSNGTFGLNVSKQLDGSYSVKVELKRSLDREVQSSYQFHVMAKDGAVPPNIGTLTINVEVLDVNDNAPRFEQNSYTVNVNESVSVNTIILRCYAQDRDINENGQVSYRFSPYQTDISVIQQTFSIDQQGYIKVISPLNFGIRNSYIFFVDAMDGGQEQRITQANVTVNILDTGNNKPVINLRFLSASNGNSVNISEGSNLDLAIAHVTVQDSDTGANGEVTCTILDPSFGVQNISSNMYVVTLKRKLDRETKSTHSVTVTCSDKGSPPLSVSRSFVVNVMDENDEHPVFSRNVYIGSVRENLGVGQVVTQISATDNDTGHNAIIRYFIMNGNDGRFAINDNTGVITSGMTFDREALPRINFTVLAVDSGNPKLTGTALVVVTISDDNDNAPEFEASHFQLYVMEGLGPQTNVGQISATDQDEGLNARISYGLADSTDSNLPFHLYPNGSLKTTATLDREFKDEYTFTVMAYDHGTPSKSSAADVTVIVADTNDNSPVVIFPNDTNDTVSISYLAPVGSYVTTIKAYDRDSPVNSELHFRIVHGNEREIFTLNPLSGELSMSNTFLIKEDTTFTLDIAVTDSGRPHRTETCKLRVILKFTNITAMQPLNDESSSKFVIISVVVVVFTVLVSAIILTIIILLRRSDRKREKEAQRREQNDEMYGELDKTYYQNGGLGYIGADLPKKKKEVSFSLDEDLDRSLDISHPSLLVDFQKPQNKSQHDSTSDTSTEMTTSDSGHGSSDIEVPTSANPADDNKQFSNHGYNRSSSFPPSQSSMDSGHTSSRLSNCADIYSVSAKHRDYTGLTPRETFERKHGLTSSVRKDRTSVHTSRPRSEGFSPSYV</sequence>
<dbReference type="Pfam" id="PF00028">
    <property type="entry name" value="Cadherin"/>
    <property type="match status" value="6"/>
</dbReference>
<feature type="compositionally biased region" description="Low complexity" evidence="12">
    <location>
        <begin position="941"/>
        <end position="953"/>
    </location>
</feature>
<evidence type="ECO:0000259" key="15">
    <source>
        <dbReference type="PROSITE" id="PS50268"/>
    </source>
</evidence>
<evidence type="ECO:0000313" key="16">
    <source>
        <dbReference type="EMBL" id="KAK3099773.1"/>
    </source>
</evidence>
<feature type="region of interest" description="Disordered" evidence="12">
    <location>
        <begin position="883"/>
        <end position="958"/>
    </location>
</feature>
<dbReference type="GO" id="GO:0005509">
    <property type="term" value="F:calcium ion binding"/>
    <property type="evidence" value="ECO:0007669"/>
    <property type="project" value="UniProtKB-UniRule"/>
</dbReference>
<dbReference type="GO" id="GO:0007156">
    <property type="term" value="P:homophilic cell adhesion via plasma membrane adhesion molecules"/>
    <property type="evidence" value="ECO:0007669"/>
    <property type="project" value="InterPro"/>
</dbReference>
<dbReference type="PROSITE" id="PS50268">
    <property type="entry name" value="CADHERIN_2"/>
    <property type="match status" value="7"/>
</dbReference>
<dbReference type="SUPFAM" id="SSF49313">
    <property type="entry name" value="Cadherin-like"/>
    <property type="match status" value="6"/>
</dbReference>
<evidence type="ECO:0000256" key="7">
    <source>
        <dbReference type="ARBA" id="ARBA00022889"/>
    </source>
</evidence>
<evidence type="ECO:0000256" key="13">
    <source>
        <dbReference type="SAM" id="Phobius"/>
    </source>
</evidence>
<evidence type="ECO:0000256" key="12">
    <source>
        <dbReference type="SAM" id="MobiDB-lite"/>
    </source>
</evidence>
<dbReference type="FunFam" id="2.60.40.60:FF:000134">
    <property type="entry name" value="protocadherin Fat 4"/>
    <property type="match status" value="1"/>
</dbReference>
<keyword evidence="3 13" id="KW-0812">Transmembrane</keyword>
<keyword evidence="4 14" id="KW-0732">Signal</keyword>
<evidence type="ECO:0000256" key="11">
    <source>
        <dbReference type="PROSITE-ProRule" id="PRU00043"/>
    </source>
</evidence>
<keyword evidence="8 13" id="KW-1133">Transmembrane helix</keyword>
<feature type="domain" description="Cadherin" evidence="15">
    <location>
        <begin position="466"/>
        <end position="569"/>
    </location>
</feature>
<evidence type="ECO:0000256" key="1">
    <source>
        <dbReference type="ARBA" id="ARBA00004251"/>
    </source>
</evidence>
<dbReference type="PANTHER" id="PTHR24028:SF146">
    <property type="entry name" value="CADHERIN 96CB, ISOFORM D-RELATED"/>
    <property type="match status" value="1"/>
</dbReference>
<evidence type="ECO:0000256" key="9">
    <source>
        <dbReference type="ARBA" id="ARBA00023136"/>
    </source>
</evidence>
<dbReference type="Proteomes" id="UP001186944">
    <property type="component" value="Unassembled WGS sequence"/>
</dbReference>
<dbReference type="Gene3D" id="2.60.40.60">
    <property type="entry name" value="Cadherins"/>
    <property type="match status" value="7"/>
</dbReference>
<dbReference type="CDD" id="cd11304">
    <property type="entry name" value="Cadherin_repeat"/>
    <property type="match status" value="6"/>
</dbReference>
<dbReference type="SMART" id="SM00112">
    <property type="entry name" value="CA"/>
    <property type="match status" value="7"/>
</dbReference>
<keyword evidence="5" id="KW-0677">Repeat</keyword>
<dbReference type="PROSITE" id="PS00232">
    <property type="entry name" value="CADHERIN_1"/>
    <property type="match status" value="3"/>
</dbReference>
<accession>A0AA88Y781</accession>
<keyword evidence="10" id="KW-0325">Glycoprotein</keyword>
<name>A0AA88Y781_PINIB</name>
<feature type="transmembrane region" description="Helical" evidence="13">
    <location>
        <begin position="791"/>
        <end position="816"/>
    </location>
</feature>
<feature type="region of interest" description="Disordered" evidence="12">
    <location>
        <begin position="979"/>
        <end position="1017"/>
    </location>
</feature>
<dbReference type="FunFam" id="2.60.40.60:FF:000002">
    <property type="entry name" value="Protocadherin alpha 2"/>
    <property type="match status" value="1"/>
</dbReference>
<dbReference type="Pfam" id="PF08266">
    <property type="entry name" value="Cadherin_2"/>
    <property type="match status" value="1"/>
</dbReference>
<feature type="domain" description="Cadherin" evidence="15">
    <location>
        <begin position="678"/>
        <end position="784"/>
    </location>
</feature>
<keyword evidence="17" id="KW-1185">Reference proteome</keyword>
<evidence type="ECO:0000256" key="10">
    <source>
        <dbReference type="ARBA" id="ARBA00023180"/>
    </source>
</evidence>
<keyword evidence="6 11" id="KW-0106">Calcium</keyword>
<feature type="compositionally biased region" description="Low complexity" evidence="12">
    <location>
        <begin position="900"/>
        <end position="911"/>
    </location>
</feature>
<gene>
    <name evidence="16" type="ORF">FSP39_009451</name>
</gene>
<feature type="domain" description="Cadherin" evidence="15">
    <location>
        <begin position="18"/>
        <end position="136"/>
    </location>
</feature>
<feature type="domain" description="Cadherin" evidence="15">
    <location>
        <begin position="137"/>
        <end position="246"/>
    </location>
</feature>
<dbReference type="InterPro" id="IPR050174">
    <property type="entry name" value="Protocadherin/Cadherin-CA"/>
</dbReference>